<gene>
    <name evidence="1" type="ORF">RUMOBE_02194</name>
</gene>
<dbReference type="Proteomes" id="UP000006002">
    <property type="component" value="Unassembled WGS sequence"/>
</dbReference>
<proteinExistence type="predicted"/>
<reference evidence="1 2" key="1">
    <citation type="submission" date="2007-03" db="EMBL/GenBank/DDBJ databases">
        <authorList>
            <person name="Fulton L."/>
            <person name="Clifton S."/>
            <person name="Fulton B."/>
            <person name="Xu J."/>
            <person name="Minx P."/>
            <person name="Pepin K.H."/>
            <person name="Johnson M."/>
            <person name="Thiruvilangam P."/>
            <person name="Bhonagiri V."/>
            <person name="Nash W.E."/>
            <person name="Mardis E.R."/>
            <person name="Wilson R.K."/>
        </authorList>
    </citation>
    <scope>NUCLEOTIDE SEQUENCE [LARGE SCALE GENOMIC DNA]</scope>
    <source>
        <strain evidence="1 2">ATCC 29174</strain>
    </source>
</reference>
<name>A5ZT66_9FIRM</name>
<evidence type="ECO:0000313" key="2">
    <source>
        <dbReference type="Proteomes" id="UP000006002"/>
    </source>
</evidence>
<dbReference type="HOGENOM" id="CLU_3230388_0_0_9"/>
<sequence length="43" mass="5077">MLMFVKVRPLISKKILLHNKPIKKADTKKKNDTIQPITNFEKK</sequence>
<accession>A5ZT66</accession>
<dbReference type="EMBL" id="AAVO02000008">
    <property type="protein sequence ID" value="EDM87289.1"/>
    <property type="molecule type" value="Genomic_DNA"/>
</dbReference>
<protein>
    <submittedName>
        <fullName evidence="1">Uncharacterized protein</fullName>
    </submittedName>
</protein>
<reference evidence="1 2" key="2">
    <citation type="submission" date="2007-04" db="EMBL/GenBank/DDBJ databases">
        <title>Draft genome sequence of Ruminococcus obeum (ATCC 29174).</title>
        <authorList>
            <person name="Sudarsanam P."/>
            <person name="Ley R."/>
            <person name="Guruge J."/>
            <person name="Turnbaugh P.J."/>
            <person name="Mahowald M."/>
            <person name="Liep D."/>
            <person name="Gordon J."/>
        </authorList>
    </citation>
    <scope>NUCLEOTIDE SEQUENCE [LARGE SCALE GENOMIC DNA]</scope>
    <source>
        <strain evidence="1 2">ATCC 29174</strain>
    </source>
</reference>
<organism evidence="1 2">
    <name type="scientific">Blautia obeum ATCC 29174</name>
    <dbReference type="NCBI Taxonomy" id="411459"/>
    <lineage>
        <taxon>Bacteria</taxon>
        <taxon>Bacillati</taxon>
        <taxon>Bacillota</taxon>
        <taxon>Clostridia</taxon>
        <taxon>Lachnospirales</taxon>
        <taxon>Lachnospiraceae</taxon>
        <taxon>Blautia</taxon>
    </lineage>
</organism>
<comment type="caution">
    <text evidence="1">The sequence shown here is derived from an EMBL/GenBank/DDBJ whole genome shotgun (WGS) entry which is preliminary data.</text>
</comment>
<dbReference type="AlphaFoldDB" id="A5ZT66"/>
<evidence type="ECO:0000313" key="1">
    <source>
        <dbReference type="EMBL" id="EDM87289.1"/>
    </source>
</evidence>